<protein>
    <submittedName>
        <fullName evidence="1">Uncharacterized protein</fullName>
    </submittedName>
</protein>
<dbReference type="EMBL" id="QKYT01000166">
    <property type="protein sequence ID" value="RIA90947.1"/>
    <property type="molecule type" value="Genomic_DNA"/>
</dbReference>
<dbReference type="OrthoDB" id="10557641at2759"/>
<dbReference type="Proteomes" id="UP000265703">
    <property type="component" value="Unassembled WGS sequence"/>
</dbReference>
<accession>A0A397T475</accession>
<gene>
    <name evidence="1" type="ORF">C1645_822705</name>
</gene>
<dbReference type="AlphaFoldDB" id="A0A397T475"/>
<evidence type="ECO:0000313" key="2">
    <source>
        <dbReference type="Proteomes" id="UP000265703"/>
    </source>
</evidence>
<organism evidence="1 2">
    <name type="scientific">Glomus cerebriforme</name>
    <dbReference type="NCBI Taxonomy" id="658196"/>
    <lineage>
        <taxon>Eukaryota</taxon>
        <taxon>Fungi</taxon>
        <taxon>Fungi incertae sedis</taxon>
        <taxon>Mucoromycota</taxon>
        <taxon>Glomeromycotina</taxon>
        <taxon>Glomeromycetes</taxon>
        <taxon>Glomerales</taxon>
        <taxon>Glomeraceae</taxon>
        <taxon>Glomus</taxon>
    </lineage>
</organism>
<reference evidence="1 2" key="1">
    <citation type="submission" date="2018-06" db="EMBL/GenBank/DDBJ databases">
        <title>Comparative genomics reveals the genomic features of Rhizophagus irregularis, R. cerebriforme, R. diaphanum and Gigaspora rosea, and their symbiotic lifestyle signature.</title>
        <authorList>
            <person name="Morin E."/>
            <person name="San Clemente H."/>
            <person name="Chen E.C.H."/>
            <person name="De La Providencia I."/>
            <person name="Hainaut M."/>
            <person name="Kuo A."/>
            <person name="Kohler A."/>
            <person name="Murat C."/>
            <person name="Tang N."/>
            <person name="Roy S."/>
            <person name="Loubradou J."/>
            <person name="Henrissat B."/>
            <person name="Grigoriev I.V."/>
            <person name="Corradi N."/>
            <person name="Roux C."/>
            <person name="Martin F.M."/>
        </authorList>
    </citation>
    <scope>NUCLEOTIDE SEQUENCE [LARGE SCALE GENOMIC DNA]</scope>
    <source>
        <strain evidence="1 2">DAOM 227022</strain>
    </source>
</reference>
<comment type="caution">
    <text evidence="1">The sequence shown here is derived from an EMBL/GenBank/DDBJ whole genome shotgun (WGS) entry which is preliminary data.</text>
</comment>
<keyword evidence="2" id="KW-1185">Reference proteome</keyword>
<proteinExistence type="predicted"/>
<evidence type="ECO:0000313" key="1">
    <source>
        <dbReference type="EMBL" id="RIA90947.1"/>
    </source>
</evidence>
<name>A0A397T475_9GLOM</name>
<sequence>MLKNILIQVLRSIGKKYDLDLKYDDAVKDITKELITSLANHKKNMYKKVVILIYEYNSPILNVFNTIKKRANQLVDLTLSDKLSEVYGFANNEIEITFESKFLEEYSNVSEIINKLKKKYNGYS</sequence>